<dbReference type="GO" id="GO:0046872">
    <property type="term" value="F:metal ion binding"/>
    <property type="evidence" value="ECO:0007669"/>
    <property type="project" value="UniProtKB-KW"/>
</dbReference>
<evidence type="ECO:0000256" key="6">
    <source>
        <dbReference type="PIRSR" id="PIRSR004846-1"/>
    </source>
</evidence>
<sequence>MKKMLISLLLVVAMAVPAAAKDLTVSAAASLTDAFTAIGKKFEAANPDVKILFNFAASGPLAKQIEQGAPVDVFASANPKWMNTMVEKGFIDASTRADFVKNDLVLAVPMANKAKVAKVEDLTGAAVKVVAIGTPESVPAGQYAKKYLEKHNLFGTLEKKFVFAESVRQVLDYLRRAEADAGFVYRTDAYKEKEAVAILQSLPLDEPVTYPIAVTKGAADAALARKFMEYVRSPEGMAVLEGFGFQKP</sequence>
<dbReference type="GO" id="GO:0030973">
    <property type="term" value="F:molybdate ion binding"/>
    <property type="evidence" value="ECO:0007669"/>
    <property type="project" value="TreeGrafter"/>
</dbReference>
<feature type="chain" id="PRO_5004588361" evidence="7">
    <location>
        <begin position="21"/>
        <end position="248"/>
    </location>
</feature>
<dbReference type="Proteomes" id="UP000016587">
    <property type="component" value="Chromosome"/>
</dbReference>
<dbReference type="SUPFAM" id="SSF53850">
    <property type="entry name" value="Periplasmic binding protein-like II"/>
    <property type="match status" value="1"/>
</dbReference>
<name>T2GG10_MEGG1</name>
<reference evidence="8 9" key="1">
    <citation type="journal article" date="2013" name="J. Bacteriol.">
        <title>Roles of HynAB and Ech, the only two hydrogenases found in the model sulfate reducer Desulfovibrio gigas.</title>
        <authorList>
            <person name="Morais-Silva F.O."/>
            <person name="Santos C.I."/>
            <person name="Rodrigues R."/>
            <person name="Pereira I.A."/>
            <person name="Rodrigues-Pousada C."/>
        </authorList>
    </citation>
    <scope>NUCLEOTIDE SEQUENCE [LARGE SCALE GENOMIC DNA]</scope>
    <source>
        <strain evidence="9">ATCC 19364 / DSM 1382 / NCIMB 9332 / VKM B-1759</strain>
    </source>
</reference>
<dbReference type="GO" id="GO:0015689">
    <property type="term" value="P:molybdate ion transport"/>
    <property type="evidence" value="ECO:0007669"/>
    <property type="project" value="InterPro"/>
</dbReference>
<gene>
    <name evidence="8" type="ORF">DGI_3199</name>
</gene>
<dbReference type="NCBIfam" id="TIGR01256">
    <property type="entry name" value="modA"/>
    <property type="match status" value="1"/>
</dbReference>
<keyword evidence="9" id="KW-1185">Reference proteome</keyword>
<evidence type="ECO:0000256" key="2">
    <source>
        <dbReference type="ARBA" id="ARBA00022505"/>
    </source>
</evidence>
<dbReference type="KEGG" id="dgg:DGI_3199"/>
<evidence type="ECO:0000256" key="4">
    <source>
        <dbReference type="ARBA" id="ARBA00022729"/>
    </source>
</evidence>
<evidence type="ECO:0000256" key="1">
    <source>
        <dbReference type="ARBA" id="ARBA00009175"/>
    </source>
</evidence>
<protein>
    <submittedName>
        <fullName evidence="8">Putative molybdenum ABC transporter, periplasmic molybdate-binding protein</fullName>
    </submittedName>
</protein>
<reference evidence="9" key="2">
    <citation type="submission" date="2013-07" db="EMBL/GenBank/DDBJ databases">
        <authorList>
            <person name="Morais-Silva F.O."/>
            <person name="Rezende A.M."/>
            <person name="Pimentel C."/>
            <person name="Resende D.M."/>
            <person name="Santos C.I."/>
            <person name="Clemente C."/>
            <person name="de Oliveira L.M."/>
            <person name="da Silva S.M."/>
            <person name="Costa D.A."/>
            <person name="Varela-Raposo A."/>
            <person name="Horacio E.C.A."/>
            <person name="Matos M."/>
            <person name="Flores O."/>
            <person name="Ruiz J.C."/>
            <person name="Rodrigues-Pousada C."/>
        </authorList>
    </citation>
    <scope>NUCLEOTIDE SEQUENCE [LARGE SCALE GENOMIC DNA]</scope>
    <source>
        <strain evidence="9">ATCC 19364 / DSM 1382 / NCIMB 9332 / VKM B-1759</strain>
    </source>
</reference>
<feature type="binding site" evidence="6">
    <location>
        <position position="140"/>
    </location>
    <ligand>
        <name>molybdate</name>
        <dbReference type="ChEBI" id="CHEBI:36264"/>
    </ligand>
</feature>
<dbReference type="GO" id="GO:1901359">
    <property type="term" value="F:tungstate binding"/>
    <property type="evidence" value="ECO:0007669"/>
    <property type="project" value="UniProtKB-ARBA"/>
</dbReference>
<keyword evidence="4 7" id="KW-0732">Signal</keyword>
<evidence type="ECO:0000256" key="7">
    <source>
        <dbReference type="SAM" id="SignalP"/>
    </source>
</evidence>
<dbReference type="PATRIC" id="fig|1121448.10.peg.3156"/>
<comment type="similarity">
    <text evidence="1">Belongs to the bacterial solute-binding protein ModA family.</text>
</comment>
<accession>T2GG10</accession>
<feature type="binding site" evidence="6">
    <location>
        <position position="58"/>
    </location>
    <ligand>
        <name>molybdate</name>
        <dbReference type="ChEBI" id="CHEBI:36264"/>
    </ligand>
</feature>
<dbReference type="PANTHER" id="PTHR30632">
    <property type="entry name" value="MOLYBDATE-BINDING PERIPLASMIC PROTEIN"/>
    <property type="match status" value="1"/>
</dbReference>
<organism evidence="8 9">
    <name type="scientific">Megalodesulfovibrio gigas (strain ATCC 19364 / DSM 1382 / NCIMB 9332 / VKM B-1759)</name>
    <name type="common">Desulfovibrio gigas</name>
    <dbReference type="NCBI Taxonomy" id="1121448"/>
    <lineage>
        <taxon>Bacteria</taxon>
        <taxon>Pseudomonadati</taxon>
        <taxon>Thermodesulfobacteriota</taxon>
        <taxon>Desulfovibrionia</taxon>
        <taxon>Desulfovibrionales</taxon>
        <taxon>Desulfovibrionaceae</taxon>
        <taxon>Megalodesulfovibrio</taxon>
    </lineage>
</organism>
<dbReference type="PIRSF" id="PIRSF004846">
    <property type="entry name" value="ModA"/>
    <property type="match status" value="1"/>
</dbReference>
<dbReference type="EMBL" id="CP006585">
    <property type="protein sequence ID" value="AGW14907.1"/>
    <property type="molecule type" value="Genomic_DNA"/>
</dbReference>
<evidence type="ECO:0000256" key="5">
    <source>
        <dbReference type="ARBA" id="ARBA00062515"/>
    </source>
</evidence>
<dbReference type="FunFam" id="3.40.190.10:FF:000035">
    <property type="entry name" value="Molybdate ABC transporter substrate-binding protein"/>
    <property type="match status" value="1"/>
</dbReference>
<feature type="binding site" evidence="6">
    <location>
        <position position="30"/>
    </location>
    <ligand>
        <name>molybdate</name>
        <dbReference type="ChEBI" id="CHEBI:36264"/>
    </ligand>
</feature>
<feature type="binding site" evidence="6">
    <location>
        <position position="185"/>
    </location>
    <ligand>
        <name>molybdate</name>
        <dbReference type="ChEBI" id="CHEBI:36264"/>
    </ligand>
</feature>
<dbReference type="eggNOG" id="COG0725">
    <property type="taxonomic scope" value="Bacteria"/>
</dbReference>
<comment type="subunit">
    <text evidence="5">The complex is composed of two ATP-binding proteins (ModC), two transmembrane proteins (ModB) and a solute-binding protein (ModA).</text>
</comment>
<feature type="signal peptide" evidence="7">
    <location>
        <begin position="1"/>
        <end position="20"/>
    </location>
</feature>
<dbReference type="InterPro" id="IPR050682">
    <property type="entry name" value="ModA/WtpA"/>
</dbReference>
<dbReference type="AlphaFoldDB" id="T2GG10"/>
<dbReference type="HOGENOM" id="CLU_065520_3_1_7"/>
<dbReference type="InterPro" id="IPR005950">
    <property type="entry name" value="ModA"/>
</dbReference>
<feature type="binding site" evidence="6">
    <location>
        <position position="167"/>
    </location>
    <ligand>
        <name>molybdate</name>
        <dbReference type="ChEBI" id="CHEBI:36264"/>
    </ligand>
</feature>
<dbReference type="OrthoDB" id="9785015at2"/>
<dbReference type="Pfam" id="PF13531">
    <property type="entry name" value="SBP_bac_11"/>
    <property type="match status" value="1"/>
</dbReference>
<evidence type="ECO:0000313" key="9">
    <source>
        <dbReference type="Proteomes" id="UP000016587"/>
    </source>
</evidence>
<proteinExistence type="inferred from homology"/>
<keyword evidence="3 6" id="KW-0479">Metal-binding</keyword>
<keyword evidence="2 6" id="KW-0500">Molybdenum</keyword>
<dbReference type="PANTHER" id="PTHR30632:SF0">
    <property type="entry name" value="SULFATE-BINDING PROTEIN"/>
    <property type="match status" value="1"/>
</dbReference>
<dbReference type="Gene3D" id="3.40.190.10">
    <property type="entry name" value="Periplasmic binding protein-like II"/>
    <property type="match status" value="2"/>
</dbReference>
<evidence type="ECO:0000256" key="3">
    <source>
        <dbReference type="ARBA" id="ARBA00022723"/>
    </source>
</evidence>
<dbReference type="STRING" id="1121448.DGI_3199"/>
<evidence type="ECO:0000313" key="8">
    <source>
        <dbReference type="EMBL" id="AGW14907.1"/>
    </source>
</evidence>